<dbReference type="AlphaFoldDB" id="A0A2M4DF84"/>
<evidence type="ECO:0000313" key="1">
    <source>
        <dbReference type="EMBL" id="MBW76186.1"/>
    </source>
</evidence>
<sequence length="67" mass="7360">MYSEAVSLASFFLRSRARCFLVVALLAPTDPNTSRSAIRKSCQLPTSALTNHSLATPASFPRARQYI</sequence>
<organism evidence="1">
    <name type="scientific">Anopheles darlingi</name>
    <name type="common">Mosquito</name>
    <dbReference type="NCBI Taxonomy" id="43151"/>
    <lineage>
        <taxon>Eukaryota</taxon>
        <taxon>Metazoa</taxon>
        <taxon>Ecdysozoa</taxon>
        <taxon>Arthropoda</taxon>
        <taxon>Hexapoda</taxon>
        <taxon>Insecta</taxon>
        <taxon>Pterygota</taxon>
        <taxon>Neoptera</taxon>
        <taxon>Endopterygota</taxon>
        <taxon>Diptera</taxon>
        <taxon>Nematocera</taxon>
        <taxon>Culicoidea</taxon>
        <taxon>Culicidae</taxon>
        <taxon>Anophelinae</taxon>
        <taxon>Anopheles</taxon>
    </lineage>
</organism>
<name>A0A2M4DF84_ANODA</name>
<proteinExistence type="predicted"/>
<dbReference type="EMBL" id="GGFL01012008">
    <property type="protein sequence ID" value="MBW76186.1"/>
    <property type="molecule type" value="Transcribed_RNA"/>
</dbReference>
<accession>A0A2M4DF84</accession>
<protein>
    <submittedName>
        <fullName evidence="1">Putative secreted protein</fullName>
    </submittedName>
</protein>
<reference evidence="1" key="1">
    <citation type="submission" date="2018-01" db="EMBL/GenBank/DDBJ databases">
        <title>An insight into the sialome of Amazonian anophelines.</title>
        <authorList>
            <person name="Ribeiro J.M."/>
            <person name="Scarpassa V."/>
            <person name="Calvo E."/>
        </authorList>
    </citation>
    <scope>NUCLEOTIDE SEQUENCE</scope>
</reference>